<accession>D5UZ71</accession>
<evidence type="ECO:0000313" key="2">
    <source>
        <dbReference type="EMBL" id="ADG94123.1"/>
    </source>
</evidence>
<dbReference type="InterPro" id="IPR025738">
    <property type="entry name" value="BatD"/>
</dbReference>
<keyword evidence="3" id="KW-1185">Reference proteome</keyword>
<organism evidence="2 3">
    <name type="scientific">Arcobacter nitrofigilis (strain ATCC 33309 / DSM 7299 / CCUG 15893 / LMG 7604 / NCTC 12251 / CI)</name>
    <name type="common">Campylobacter nitrofigilis</name>
    <dbReference type="NCBI Taxonomy" id="572480"/>
    <lineage>
        <taxon>Bacteria</taxon>
        <taxon>Pseudomonadati</taxon>
        <taxon>Campylobacterota</taxon>
        <taxon>Epsilonproteobacteria</taxon>
        <taxon>Campylobacterales</taxon>
        <taxon>Arcobacteraceae</taxon>
        <taxon>Arcobacter</taxon>
    </lineage>
</organism>
<dbReference type="STRING" id="572480.Arnit_2473"/>
<dbReference type="EMBL" id="CP001999">
    <property type="protein sequence ID" value="ADG94123.1"/>
    <property type="molecule type" value="Genomic_DNA"/>
</dbReference>
<sequence precursor="true">MNLYFKFFILIVFTSFLYGNVVVKSSDNFVLNENYVFEIEADGTDVEFPKIDKIDNYIVSNLGTSRTMTSINGNVVNKIKKTYAIKPTKEFTLPSFEIKVDGKTFKTKEKVVKEVIPSKTKSKNFDFKISLNKSSLYTGEDAILNMKFKYKKDLQISDLGFNMPVFNDIWSKKIDDKNKSYEENGFIVQELNFLISPQKAGHLRIDPIKIEAKVIDENAFTYSLFSQAAKLEKIYSNSLNLDVKPLPKGVNLVGDFSIKTSVSKNEINAGDSLSYKVEIDGIGNLDDMEDIKLNIKDATIFEDKAKIQTKIVKDKYTGSYKKSFSIIANKDFEIPQIQLKYFDKKTKKVVVKNSQSYKIKVKNVKKQKSFIGLEKAQPEKQVEVVKEKIVYKTSLNKMILSFILGVFLTIIVFAIYFYVKSKKNSKQKDDLPLIKLVKKSKNENEMMKILLPYIGYNKNLDEMIFKLEKDKSIDLKSIKNEIIKILKTLNL</sequence>
<evidence type="ECO:0008006" key="4">
    <source>
        <dbReference type="Google" id="ProtNLM"/>
    </source>
</evidence>
<dbReference type="Proteomes" id="UP000000939">
    <property type="component" value="Chromosome"/>
</dbReference>
<keyword evidence="1" id="KW-0812">Transmembrane</keyword>
<dbReference type="eggNOG" id="COG0457">
    <property type="taxonomic scope" value="Bacteria"/>
</dbReference>
<feature type="transmembrane region" description="Helical" evidence="1">
    <location>
        <begin position="398"/>
        <end position="419"/>
    </location>
</feature>
<protein>
    <recommendedName>
        <fullName evidence="4">BatD</fullName>
    </recommendedName>
</protein>
<gene>
    <name evidence="2" type="ordered locus">Arnit_2473</name>
</gene>
<dbReference type="OrthoDB" id="5372079at2"/>
<evidence type="ECO:0000256" key="1">
    <source>
        <dbReference type="SAM" id="Phobius"/>
    </source>
</evidence>
<dbReference type="KEGG" id="ant:Arnit_2473"/>
<evidence type="ECO:0000313" key="3">
    <source>
        <dbReference type="Proteomes" id="UP000000939"/>
    </source>
</evidence>
<dbReference type="PANTHER" id="PTHR40940">
    <property type="entry name" value="PROTEIN BATD-RELATED"/>
    <property type="match status" value="1"/>
</dbReference>
<keyword evidence="1" id="KW-0472">Membrane</keyword>
<dbReference type="RefSeq" id="WP_013136268.1">
    <property type="nucleotide sequence ID" value="NC_014166.1"/>
</dbReference>
<keyword evidence="1" id="KW-1133">Transmembrane helix</keyword>
<proteinExistence type="predicted"/>
<dbReference type="HOGENOM" id="CLU_039937_0_0_7"/>
<dbReference type="AlphaFoldDB" id="D5UZ71"/>
<name>D5UZ71_ARCNC</name>
<dbReference type="Pfam" id="PF13584">
    <property type="entry name" value="BatD"/>
    <property type="match status" value="2"/>
</dbReference>
<dbReference type="PANTHER" id="PTHR40940:SF2">
    <property type="entry name" value="BATD"/>
    <property type="match status" value="1"/>
</dbReference>
<reference evidence="2 3" key="1">
    <citation type="journal article" date="2010" name="Stand. Genomic Sci.">
        <title>Complete genome sequence of Arcobacter nitrofigilis type strain (CI).</title>
        <authorList>
            <person name="Pati A."/>
            <person name="Gronow S."/>
            <person name="Lapidus A."/>
            <person name="Copeland A."/>
            <person name="Glavina Del Rio T."/>
            <person name="Nolan M."/>
            <person name="Lucas S."/>
            <person name="Tice H."/>
            <person name="Cheng J.F."/>
            <person name="Han C."/>
            <person name="Chertkov O."/>
            <person name="Bruce D."/>
            <person name="Tapia R."/>
            <person name="Goodwin L."/>
            <person name="Pitluck S."/>
            <person name="Liolios K."/>
            <person name="Ivanova N."/>
            <person name="Mavromatis K."/>
            <person name="Chen A."/>
            <person name="Palaniappan K."/>
            <person name="Land M."/>
            <person name="Hauser L."/>
            <person name="Chang Y.J."/>
            <person name="Jeffries C.D."/>
            <person name="Detter J.C."/>
            <person name="Rohde M."/>
            <person name="Goker M."/>
            <person name="Bristow J."/>
            <person name="Eisen J.A."/>
            <person name="Markowitz V."/>
            <person name="Hugenholtz P."/>
            <person name="Klenk H.P."/>
            <person name="Kyrpides N.C."/>
        </authorList>
    </citation>
    <scope>NUCLEOTIDE SEQUENCE [LARGE SCALE GENOMIC DNA]</scope>
    <source>
        <strain evidence="3">ATCC 33309 / DSM 7299 / CCUG 15893 / LMG 7604 / NCTC 12251 / CI</strain>
    </source>
</reference>